<keyword evidence="5" id="KW-0547">Nucleotide-binding</keyword>
<organism evidence="18 19">
    <name type="scientific">Anaerobacterium chartisolvens</name>
    <dbReference type="NCBI Taxonomy" id="1297424"/>
    <lineage>
        <taxon>Bacteria</taxon>
        <taxon>Bacillati</taxon>
        <taxon>Bacillota</taxon>
        <taxon>Clostridia</taxon>
        <taxon>Eubacteriales</taxon>
        <taxon>Oscillospiraceae</taxon>
        <taxon>Anaerobacterium</taxon>
    </lineage>
</organism>
<evidence type="ECO:0000256" key="13">
    <source>
        <dbReference type="ARBA" id="ARBA00023204"/>
    </source>
</evidence>
<dbReference type="PANTHER" id="PTHR43152:SF2">
    <property type="entry name" value="DRUG RESISTANCE ABC TRANSPORTER"/>
    <property type="match status" value="1"/>
</dbReference>
<comment type="caution">
    <text evidence="18">The sequence shown here is derived from an EMBL/GenBank/DDBJ whole genome shotgun (WGS) entry which is preliminary data.</text>
</comment>
<dbReference type="GO" id="GO:0008270">
    <property type="term" value="F:zinc ion binding"/>
    <property type="evidence" value="ECO:0007669"/>
    <property type="project" value="UniProtKB-KW"/>
</dbReference>
<evidence type="ECO:0000256" key="9">
    <source>
        <dbReference type="ARBA" id="ARBA00022833"/>
    </source>
</evidence>
<dbReference type="PROSITE" id="PS50893">
    <property type="entry name" value="ABC_TRANSPORTER_2"/>
    <property type="match status" value="1"/>
</dbReference>
<evidence type="ECO:0000256" key="5">
    <source>
        <dbReference type="ARBA" id="ARBA00022741"/>
    </source>
</evidence>
<comment type="similarity">
    <text evidence="14">Belongs to the ABC transporter superfamily. UvrA family.</text>
</comment>
<dbReference type="PROSITE" id="PS00211">
    <property type="entry name" value="ABC_TRANSPORTER_1"/>
    <property type="match status" value="2"/>
</dbReference>
<keyword evidence="11" id="KW-0267">Excision nuclease</keyword>
<keyword evidence="9" id="KW-0862">Zinc</keyword>
<dbReference type="InterPro" id="IPR003439">
    <property type="entry name" value="ABC_transporter-like_ATP-bd"/>
</dbReference>
<keyword evidence="10" id="KW-0067">ATP-binding</keyword>
<dbReference type="Gene3D" id="3.10.620.30">
    <property type="match status" value="1"/>
</dbReference>
<dbReference type="GO" id="GO:0009380">
    <property type="term" value="C:excinuclease repair complex"/>
    <property type="evidence" value="ECO:0007669"/>
    <property type="project" value="InterPro"/>
</dbReference>
<dbReference type="InterPro" id="IPR013815">
    <property type="entry name" value="ATP_grasp_subdomain_1"/>
</dbReference>
<proteinExistence type="inferred from homology"/>
<evidence type="ECO:0000256" key="8">
    <source>
        <dbReference type="ARBA" id="ARBA00022771"/>
    </source>
</evidence>
<reference evidence="18 19" key="1">
    <citation type="submission" date="2018-07" db="EMBL/GenBank/DDBJ databases">
        <title>Genomic Encyclopedia of Type Strains, Phase IV (KMG-IV): sequencing the most valuable type-strain genomes for metagenomic binning, comparative biology and taxonomic classification.</title>
        <authorList>
            <person name="Goeker M."/>
        </authorList>
    </citation>
    <scope>NUCLEOTIDE SEQUENCE [LARGE SCALE GENOMIC DNA]</scope>
    <source>
        <strain evidence="18 19">DSM 27016</strain>
    </source>
</reference>
<dbReference type="InterPro" id="IPR038765">
    <property type="entry name" value="Papain-like_cys_pep_sf"/>
</dbReference>
<evidence type="ECO:0000256" key="11">
    <source>
        <dbReference type="ARBA" id="ARBA00022881"/>
    </source>
</evidence>
<dbReference type="RefSeq" id="WP_114296901.1">
    <property type="nucleotide sequence ID" value="NZ_QPJT01000005.1"/>
</dbReference>
<dbReference type="GO" id="GO:0006289">
    <property type="term" value="P:nucleotide-excision repair"/>
    <property type="evidence" value="ECO:0007669"/>
    <property type="project" value="InterPro"/>
</dbReference>
<dbReference type="InterPro" id="IPR041552">
    <property type="entry name" value="UvrA_DNA-bd"/>
</dbReference>
<dbReference type="Pfam" id="PF17760">
    <property type="entry name" value="UvrA_inter"/>
    <property type="match status" value="1"/>
</dbReference>
<sequence>MTKAVDTAFEFYSRHSLFTDPGEYAGLFNKLPEAVPELVRIVQGLVINPNDDDLYGVNFSTKQREEAHMRTVSHMLYNIQKFDASPLTSAREPSQRVSGSIRHFSVLLISMLRSKGIPARMRVGFATYLDKKKNEDRWIVEYWNSGKSKWVLVDPSIDDVQREHYNIDFDMSDLKYHEHFYLAGHAWKLCREGNAKPLDFGYKKWGGNRYIRGNLLRDVDSLNSIELLPWDFFGDLIQKEDNKLTREEKAWLESLADLTSDADSSLDKIREIYEEMPYSRLVRSKLRLLGLTGDMEAVDANNLVTSDINRLDEFRAKPAESDSGIKNRIKSELLELADSQGAYVKSQPVDLNNIVIRGARQNNLKNVNLTIPRSKFTVVTGVSGSGKSSIAFDTLYAEGQRRFVGSFSGSSQQQFEKPDFDQILGLNPTIAIEQKNNSSNPRSTVGTLTDIYDYLRVLFVRVGTFHCPQCGKAVEPYNSQQVVSRLSSLKKGTEFRIFAPVAKGAKGEQSKLFGDFVKQGYSHARIDMKVYDLRDEIPSLDKAELHSIEVEIDRMAVPENVQGGNSQFLDRLVNAVKKAYKAGKGTLIVSLEGEKDITLSEKNVCPDCDITYSELKTSYFSYNHPEGMCPECDGLGVKLNIDANLIVNKPHLSLMDGACQIYGDMRKAKKGGNWVTGQVFALAEKLGVDMEQPWQELPKEFRDAVLYGTGEECIHFTHEMNKGGRSSDINRPMEGLVNMVNRLYRQTKQDKNREAYAQYMSEQPCQLCKGERLCPEARYVEIGNVRYPEVASMSIARLNGWISNLPNILKSDKLQVARELLKEIQVRLQFMIRVGLHYLSLERPAPTLSGGEAQRIRLATQLGCGLVGILYVLDEPSIGLHPRDHKPLLETMKNLKDSGNTVVVVEHDADTMYEADYMIELGPGAGVLGGQLVATGTPQELMQNPLSLTGRYLKGELKISSPKGAKKRQPKGWLNLIGAQMNNLKDVTARFPIGMLTCVTGVSGSGKSSLVAQTLAPALSRILNNSQDIPGSYKQIEGIALLDKLIRVNQTPIGRTPRSNPATYIEVFDEVRKVFAATDEAKIRGISADWFSFNNKEGCCESCEGLGMKKVELHFLPDAWIKCQDCNGQRYNQQVLEVKYKGKTISDVLDMDAQQALELFEGNAKITRILRTLQDVGLDYIKLGQSAVSLSGGEAQRIKLAKELCRPDTGKTIYILDEPTTGLHFADIQKLLNVLHRLTDQGNTIIIIEHNLDVVKTADWVIDVGPNGGDEGGRIVAQGTPEEVSEVEESYTGKFLKQLYSRN</sequence>
<keyword evidence="4" id="KW-0677">Repeat</keyword>
<evidence type="ECO:0000256" key="16">
    <source>
        <dbReference type="ARBA" id="ARBA00042156"/>
    </source>
</evidence>
<dbReference type="Proteomes" id="UP000253034">
    <property type="component" value="Unassembled WGS sequence"/>
</dbReference>
<dbReference type="GO" id="GO:0003677">
    <property type="term" value="F:DNA binding"/>
    <property type="evidence" value="ECO:0007669"/>
    <property type="project" value="UniProtKB-KW"/>
</dbReference>
<dbReference type="SUPFAM" id="SSF52540">
    <property type="entry name" value="P-loop containing nucleoside triphosphate hydrolases"/>
    <property type="match status" value="2"/>
</dbReference>
<evidence type="ECO:0000313" key="18">
    <source>
        <dbReference type="EMBL" id="RCX18355.1"/>
    </source>
</evidence>
<name>A0A369BAK6_9FIRM</name>
<keyword evidence="12" id="KW-0238">DNA-binding</keyword>
<evidence type="ECO:0000256" key="6">
    <source>
        <dbReference type="ARBA" id="ARBA00022763"/>
    </source>
</evidence>
<dbReference type="InterPro" id="IPR041102">
    <property type="entry name" value="UvrA_inter"/>
</dbReference>
<comment type="subcellular location">
    <subcellularLocation>
        <location evidence="1">Cytoplasm</location>
    </subcellularLocation>
</comment>
<keyword evidence="13" id="KW-0234">DNA repair</keyword>
<dbReference type="GO" id="GO:0005737">
    <property type="term" value="C:cytoplasm"/>
    <property type="evidence" value="ECO:0007669"/>
    <property type="project" value="UniProtKB-SubCell"/>
</dbReference>
<dbReference type="Pfam" id="PF01841">
    <property type="entry name" value="Transglut_core"/>
    <property type="match status" value="1"/>
</dbReference>
<dbReference type="InterPro" id="IPR027417">
    <property type="entry name" value="P-loop_NTPase"/>
</dbReference>
<evidence type="ECO:0000313" key="19">
    <source>
        <dbReference type="Proteomes" id="UP000253034"/>
    </source>
</evidence>
<keyword evidence="6" id="KW-0227">DNA damage</keyword>
<keyword evidence="7" id="KW-0228">DNA excision</keyword>
<evidence type="ECO:0000256" key="12">
    <source>
        <dbReference type="ARBA" id="ARBA00023125"/>
    </source>
</evidence>
<evidence type="ECO:0000256" key="14">
    <source>
        <dbReference type="ARBA" id="ARBA00038000"/>
    </source>
</evidence>
<dbReference type="GO" id="GO:0004518">
    <property type="term" value="F:nuclease activity"/>
    <property type="evidence" value="ECO:0007669"/>
    <property type="project" value="UniProtKB-KW"/>
</dbReference>
<dbReference type="Gene3D" id="1.20.1580.10">
    <property type="entry name" value="ABC transporter ATPase like domain"/>
    <property type="match status" value="2"/>
</dbReference>
<evidence type="ECO:0000256" key="10">
    <source>
        <dbReference type="ARBA" id="ARBA00022840"/>
    </source>
</evidence>
<evidence type="ECO:0000256" key="2">
    <source>
        <dbReference type="ARBA" id="ARBA00022490"/>
    </source>
</evidence>
<dbReference type="Pfam" id="PF17755">
    <property type="entry name" value="UvrA_DNA-bind"/>
    <property type="match status" value="1"/>
</dbReference>
<evidence type="ECO:0000256" key="1">
    <source>
        <dbReference type="ARBA" id="ARBA00004496"/>
    </source>
</evidence>
<keyword evidence="3" id="KW-0479">Metal-binding</keyword>
<evidence type="ECO:0000256" key="15">
    <source>
        <dbReference type="ARBA" id="ARBA00039316"/>
    </source>
</evidence>
<dbReference type="EMBL" id="QPJT01000005">
    <property type="protein sequence ID" value="RCX18355.1"/>
    <property type="molecule type" value="Genomic_DNA"/>
</dbReference>
<keyword evidence="19" id="KW-1185">Reference proteome</keyword>
<gene>
    <name evidence="18" type="ORF">DFR58_105119</name>
</gene>
<dbReference type="SUPFAM" id="SSF54001">
    <property type="entry name" value="Cysteine proteinases"/>
    <property type="match status" value="1"/>
</dbReference>
<keyword evidence="2" id="KW-0963">Cytoplasm</keyword>
<dbReference type="PANTHER" id="PTHR43152">
    <property type="entry name" value="UVRABC SYSTEM PROTEIN A"/>
    <property type="match status" value="1"/>
</dbReference>
<dbReference type="Gene3D" id="1.10.8.280">
    <property type="entry name" value="ABC transporter ATPase domain-like"/>
    <property type="match status" value="1"/>
</dbReference>
<dbReference type="OrthoDB" id="9809851at2"/>
<feature type="domain" description="ABC transporter" evidence="17">
    <location>
        <begin position="957"/>
        <end position="1297"/>
    </location>
</feature>
<dbReference type="GO" id="GO:0005524">
    <property type="term" value="F:ATP binding"/>
    <property type="evidence" value="ECO:0007669"/>
    <property type="project" value="UniProtKB-KW"/>
</dbReference>
<dbReference type="Gene3D" id="3.40.50.300">
    <property type="entry name" value="P-loop containing nucleotide triphosphate hydrolases"/>
    <property type="match status" value="2"/>
</dbReference>
<dbReference type="CDD" id="cd03271">
    <property type="entry name" value="ABC_UvrA_II"/>
    <property type="match status" value="1"/>
</dbReference>
<dbReference type="NCBIfam" id="NF001503">
    <property type="entry name" value="PRK00349.1"/>
    <property type="match status" value="1"/>
</dbReference>
<dbReference type="Gene3D" id="3.30.1490.20">
    <property type="entry name" value="ATP-grasp fold, A domain"/>
    <property type="match status" value="1"/>
</dbReference>
<dbReference type="Pfam" id="PF00005">
    <property type="entry name" value="ABC_tran"/>
    <property type="match status" value="1"/>
</dbReference>
<evidence type="ECO:0000256" key="4">
    <source>
        <dbReference type="ARBA" id="ARBA00022737"/>
    </source>
</evidence>
<dbReference type="InterPro" id="IPR017871">
    <property type="entry name" value="ABC_transporter-like_CS"/>
</dbReference>
<accession>A0A369BAK6</accession>
<keyword evidence="8" id="KW-0863">Zinc-finger</keyword>
<evidence type="ECO:0000256" key="3">
    <source>
        <dbReference type="ARBA" id="ARBA00022723"/>
    </source>
</evidence>
<evidence type="ECO:0000259" key="17">
    <source>
        <dbReference type="PROSITE" id="PS50893"/>
    </source>
</evidence>
<dbReference type="InterPro" id="IPR004602">
    <property type="entry name" value="UvrA"/>
</dbReference>
<dbReference type="NCBIfam" id="TIGR00630">
    <property type="entry name" value="uvra"/>
    <property type="match status" value="1"/>
</dbReference>
<protein>
    <recommendedName>
        <fullName evidence="15">UvrABC system protein A</fullName>
    </recommendedName>
    <alternativeName>
        <fullName evidence="16">Excinuclease ABC subunit A</fullName>
    </alternativeName>
</protein>
<evidence type="ECO:0000256" key="7">
    <source>
        <dbReference type="ARBA" id="ARBA00022769"/>
    </source>
</evidence>
<dbReference type="InterPro" id="IPR002931">
    <property type="entry name" value="Transglutaminase-like"/>
</dbReference>
<dbReference type="GO" id="GO:0016887">
    <property type="term" value="F:ATP hydrolysis activity"/>
    <property type="evidence" value="ECO:0007669"/>
    <property type="project" value="InterPro"/>
</dbReference>